<evidence type="ECO:0000313" key="3">
    <source>
        <dbReference type="Proteomes" id="UP000562929"/>
    </source>
</evidence>
<name>A0A8H4Q7N5_9HYPO</name>
<keyword evidence="3" id="KW-1185">Reference proteome</keyword>
<organism evidence="2 3">
    <name type="scientific">Ophiocordyceps camponoti-floridani</name>
    <dbReference type="NCBI Taxonomy" id="2030778"/>
    <lineage>
        <taxon>Eukaryota</taxon>
        <taxon>Fungi</taxon>
        <taxon>Dikarya</taxon>
        <taxon>Ascomycota</taxon>
        <taxon>Pezizomycotina</taxon>
        <taxon>Sordariomycetes</taxon>
        <taxon>Hypocreomycetidae</taxon>
        <taxon>Hypocreales</taxon>
        <taxon>Ophiocordycipitaceae</taxon>
        <taxon>Ophiocordyceps</taxon>
    </lineage>
</organism>
<dbReference type="AlphaFoldDB" id="A0A8H4Q7N5"/>
<dbReference type="PANTHER" id="PTHR13520:SF0">
    <property type="entry name" value="RAD50-INTERACTING PROTEIN 1"/>
    <property type="match status" value="1"/>
</dbReference>
<dbReference type="InterPro" id="IPR007528">
    <property type="entry name" value="RINT1_Tip20"/>
</dbReference>
<dbReference type="GO" id="GO:0060628">
    <property type="term" value="P:regulation of ER to Golgi vesicle-mediated transport"/>
    <property type="evidence" value="ECO:0007669"/>
    <property type="project" value="TreeGrafter"/>
</dbReference>
<dbReference type="Proteomes" id="UP000562929">
    <property type="component" value="Unassembled WGS sequence"/>
</dbReference>
<dbReference type="Pfam" id="PF04437">
    <property type="entry name" value="RINT1_TIP1"/>
    <property type="match status" value="1"/>
</dbReference>
<dbReference type="GO" id="GO:0070939">
    <property type="term" value="C:Dsl1/NZR complex"/>
    <property type="evidence" value="ECO:0007669"/>
    <property type="project" value="InterPro"/>
</dbReference>
<dbReference type="GO" id="GO:0006890">
    <property type="term" value="P:retrograde vesicle-mediated transport, Golgi to endoplasmic reticulum"/>
    <property type="evidence" value="ECO:0007669"/>
    <property type="project" value="InterPro"/>
</dbReference>
<gene>
    <name evidence="2" type="ORF">GQ602_003155</name>
</gene>
<accession>A0A8H4Q7N5</accession>
<proteinExistence type="predicted"/>
<protein>
    <submittedName>
        <fullName evidence="2">RINT-1 family protein</fullName>
    </submittedName>
</protein>
<keyword evidence="1" id="KW-0175">Coiled coil</keyword>
<dbReference type="OrthoDB" id="2189254at2759"/>
<dbReference type="Gene3D" id="1.20.58.670">
    <property type="entry name" value="Dsl1p vesicle tethering complex, Tip20p subunit, domain D"/>
    <property type="match status" value="1"/>
</dbReference>
<dbReference type="PROSITE" id="PS51386">
    <property type="entry name" value="RINT1_TIP20"/>
    <property type="match status" value="1"/>
</dbReference>
<feature type="coiled-coil region" evidence="1">
    <location>
        <begin position="38"/>
        <end position="72"/>
    </location>
</feature>
<dbReference type="InterPro" id="IPR042044">
    <property type="entry name" value="EXOC6PINT-1/Sec15/Tip20_C_dom2"/>
</dbReference>
<evidence type="ECO:0000313" key="2">
    <source>
        <dbReference type="EMBL" id="KAF4589266.1"/>
    </source>
</evidence>
<reference evidence="2 3" key="1">
    <citation type="journal article" date="2020" name="G3 (Bethesda)">
        <title>Genetic Underpinnings of Host Manipulation by Ophiocordyceps as Revealed by Comparative Transcriptomics.</title>
        <authorList>
            <person name="Will I."/>
            <person name="Das B."/>
            <person name="Trinh T."/>
            <person name="Brachmann A."/>
            <person name="Ohm R.A."/>
            <person name="de Bekker C."/>
        </authorList>
    </citation>
    <scope>NUCLEOTIDE SEQUENCE [LARGE SCALE GENOMIC DNA]</scope>
    <source>
        <strain evidence="2 3">EC05</strain>
    </source>
</reference>
<dbReference type="PANTHER" id="PTHR13520">
    <property type="entry name" value="RAD50-INTERACTING PROTEIN 1 RINT-1"/>
    <property type="match status" value="1"/>
</dbReference>
<sequence>MATLAESVPPGSLDIRVEDYLDDRLQSAADIDSLDNLLASVDSQRGQLQTQLEDAIRELEDARRTAAEHQVSLSERIAAFNELQKSIDVRVKVAATSDAPMEAIVRLQRPMIRLQTVDLAGKYIGLLRDVEELRSRARASLPDDATAALEPYTQLRELAIRLKALKGAEELHVVAYVEAVADGLRREMQETMTAALDAALAARRWPRIDPQSQMDDETMACFEKLLDLQLPEIVHSPGLVSLLPVDVMAAMFVAEFRFHFLGDKPTASLQAVSTHCFPWFLATIDKWSDYFRDNLGHLLAAKLEDTTPEAVRTAYLDPVCALVTAMLPVMREKVRAVASEAVKDASYLSGFVSQLTALDDEIRTRFNYDGGDAEAGWPGLAADVLDDHFDAWFHVERAVALERYDAIMESIDARKIDYDYAPAGKMKPTYAAIRVLDLLRAVTTKYERLRKVRHKTRFLVDIQLDILDAYHDRLRGSLEAYQSITSTLGRTLHGATKEQLAALEGTGALETLCKVIGSADRVACTLSEWSDDEFFASLWEELQARDAKRVSNDADEAVQGRVPDGDGDDGGIFDETVLAFTMRRKAAEELLIGALSDSHSKAFRAYLHQAQWTTVGEAAVLDDPCHMSVTPELDEPLRILKRNLDFSSRALSTASFRRVWHRALDWLQDMLWNGVLMRQTFTTLGATQFAHDGSAIFSLVDRYMTGGGPSALEALAEAMRLLKLPVGDAADAAEGVTTLKEASDRAFASNDEARRLLEGMGIDALTPMNARHVLERRVENGEGLGGRLVGWLGMG</sequence>
<dbReference type="GO" id="GO:0006888">
    <property type="term" value="P:endoplasmic reticulum to Golgi vesicle-mediated transport"/>
    <property type="evidence" value="ECO:0007669"/>
    <property type="project" value="InterPro"/>
</dbReference>
<evidence type="ECO:0000256" key="1">
    <source>
        <dbReference type="SAM" id="Coils"/>
    </source>
</evidence>
<dbReference type="EMBL" id="JAACLJ010000003">
    <property type="protein sequence ID" value="KAF4589266.1"/>
    <property type="molecule type" value="Genomic_DNA"/>
</dbReference>
<comment type="caution">
    <text evidence="2">The sequence shown here is derived from an EMBL/GenBank/DDBJ whole genome shotgun (WGS) entry which is preliminary data.</text>
</comment>